<protein>
    <recommendedName>
        <fullName evidence="4">Sensor of ECF-type sigma factor</fullName>
    </recommendedName>
</protein>
<accession>A0A285X820</accession>
<gene>
    <name evidence="2" type="ORF">SAMN06296241_3011</name>
</gene>
<evidence type="ECO:0008006" key="4">
    <source>
        <dbReference type="Google" id="ProtNLM"/>
    </source>
</evidence>
<organism evidence="2 3">
    <name type="scientific">Salinimicrobium sediminis</name>
    <dbReference type="NCBI Taxonomy" id="1343891"/>
    <lineage>
        <taxon>Bacteria</taxon>
        <taxon>Pseudomonadati</taxon>
        <taxon>Bacteroidota</taxon>
        <taxon>Flavobacteriia</taxon>
        <taxon>Flavobacteriales</taxon>
        <taxon>Flavobacteriaceae</taxon>
        <taxon>Salinimicrobium</taxon>
    </lineage>
</organism>
<feature type="signal peptide" evidence="1">
    <location>
        <begin position="1"/>
        <end position="19"/>
    </location>
</feature>
<dbReference type="EMBL" id="OCMF01000005">
    <property type="protein sequence ID" value="SOC81435.1"/>
    <property type="molecule type" value="Genomic_DNA"/>
</dbReference>
<proteinExistence type="predicted"/>
<dbReference type="AlphaFoldDB" id="A0A285X820"/>
<evidence type="ECO:0000313" key="3">
    <source>
        <dbReference type="Proteomes" id="UP000219193"/>
    </source>
</evidence>
<feature type="chain" id="PRO_5012312466" description="Sensor of ECF-type sigma factor" evidence="1">
    <location>
        <begin position="20"/>
        <end position="147"/>
    </location>
</feature>
<evidence type="ECO:0000256" key="1">
    <source>
        <dbReference type="SAM" id="SignalP"/>
    </source>
</evidence>
<reference evidence="3" key="1">
    <citation type="submission" date="2017-09" db="EMBL/GenBank/DDBJ databases">
        <authorList>
            <person name="Varghese N."/>
            <person name="Submissions S."/>
        </authorList>
    </citation>
    <scope>NUCLEOTIDE SEQUENCE [LARGE SCALE GENOMIC DNA]</scope>
    <source>
        <strain evidence="3">CGMCC 1.12641</strain>
    </source>
</reference>
<evidence type="ECO:0000313" key="2">
    <source>
        <dbReference type="EMBL" id="SOC81435.1"/>
    </source>
</evidence>
<dbReference type="RefSeq" id="WP_097057306.1">
    <property type="nucleotide sequence ID" value="NZ_OCMF01000005.1"/>
</dbReference>
<keyword evidence="1" id="KW-0732">Signal</keyword>
<name>A0A285X820_9FLAO</name>
<dbReference type="Proteomes" id="UP000219193">
    <property type="component" value="Unassembled WGS sequence"/>
</dbReference>
<dbReference type="OrthoDB" id="675330at2"/>
<sequence length="147" mass="18057">MKQIIFLAFFLFASLYAVAQDRDEHREKIRALKTAYITEGLDLTAKEAQQFWPVYNEYEEKRRNLYRRERAEVANMECLSEENADAKLEEYVEIEREDYLLKKKYYNDLKKIFTARRIMQLKKVEDEFNQKMMREYRERQQASKNNR</sequence>
<keyword evidence="3" id="KW-1185">Reference proteome</keyword>